<dbReference type="PANTHER" id="PTHR43685">
    <property type="entry name" value="GLYCOSYLTRANSFERASE"/>
    <property type="match status" value="1"/>
</dbReference>
<organism evidence="2 3">
    <name type="scientific">Geomobilimonas luticola</name>
    <dbReference type="NCBI Taxonomy" id="1114878"/>
    <lineage>
        <taxon>Bacteria</taxon>
        <taxon>Pseudomonadati</taxon>
        <taxon>Thermodesulfobacteriota</taxon>
        <taxon>Desulfuromonadia</taxon>
        <taxon>Geobacterales</taxon>
        <taxon>Geobacteraceae</taxon>
        <taxon>Geomobilimonas</taxon>
    </lineage>
</organism>
<dbReference type="Pfam" id="PF00535">
    <property type="entry name" value="Glycos_transf_2"/>
    <property type="match status" value="1"/>
</dbReference>
<dbReference type="EMBL" id="JAHCVK010000005">
    <property type="protein sequence ID" value="MBT0653788.1"/>
    <property type="molecule type" value="Genomic_DNA"/>
</dbReference>
<comment type="caution">
    <text evidence="2">The sequence shown here is derived from an EMBL/GenBank/DDBJ whole genome shotgun (WGS) entry which is preliminary data.</text>
</comment>
<name>A0ABS5SEL4_9BACT</name>
<sequence length="306" mass="35197">MTQYNVHKVSVCIPTYNYGRFIADAIESVLAQTFSDYELIISDNCSDDNTRHIVEKYTISDSRIRYYCNEQNIGMVGNWNRCLELAQGEYVKILCADDLLEPICLEESVNALECYTNAVLVSGARLLVDTHLKPVAKHSFGDSLQVVLGTDVIQRCLVEGNLIGEPTSVLFRRALAVRGFDTAYQQITDMEMWFHILENGYFAFVPDVICRYRQHEDQETQTNRKSLSIVEDQFTLYGGYLEKPYVKYGFLEREEILFNVAFHAWSQRILGVDLKSVIRCIARHFGLMKFFVLLALKTLKRRFSAS</sequence>
<gene>
    <name evidence="2" type="ORF">KI810_12030</name>
</gene>
<dbReference type="SUPFAM" id="SSF53448">
    <property type="entry name" value="Nucleotide-diphospho-sugar transferases"/>
    <property type="match status" value="1"/>
</dbReference>
<dbReference type="EC" id="2.4.-.-" evidence="2"/>
<dbReference type="Proteomes" id="UP000756860">
    <property type="component" value="Unassembled WGS sequence"/>
</dbReference>
<evidence type="ECO:0000313" key="2">
    <source>
        <dbReference type="EMBL" id="MBT0653788.1"/>
    </source>
</evidence>
<dbReference type="RefSeq" id="WP_214175792.1">
    <property type="nucleotide sequence ID" value="NZ_JAHCVK010000005.1"/>
</dbReference>
<keyword evidence="3" id="KW-1185">Reference proteome</keyword>
<dbReference type="InterPro" id="IPR050834">
    <property type="entry name" value="Glycosyltransf_2"/>
</dbReference>
<dbReference type="GO" id="GO:0016757">
    <property type="term" value="F:glycosyltransferase activity"/>
    <property type="evidence" value="ECO:0007669"/>
    <property type="project" value="UniProtKB-KW"/>
</dbReference>
<dbReference type="Gene3D" id="3.90.550.10">
    <property type="entry name" value="Spore Coat Polysaccharide Biosynthesis Protein SpsA, Chain A"/>
    <property type="match status" value="1"/>
</dbReference>
<dbReference type="PANTHER" id="PTHR43685:SF2">
    <property type="entry name" value="GLYCOSYLTRANSFERASE 2-LIKE DOMAIN-CONTAINING PROTEIN"/>
    <property type="match status" value="1"/>
</dbReference>
<proteinExistence type="predicted"/>
<keyword evidence="2" id="KW-0808">Transferase</keyword>
<accession>A0ABS5SEL4</accession>
<dbReference type="InterPro" id="IPR001173">
    <property type="entry name" value="Glyco_trans_2-like"/>
</dbReference>
<feature type="domain" description="Glycosyltransferase 2-like" evidence="1">
    <location>
        <begin position="10"/>
        <end position="173"/>
    </location>
</feature>
<evidence type="ECO:0000313" key="3">
    <source>
        <dbReference type="Proteomes" id="UP000756860"/>
    </source>
</evidence>
<protein>
    <submittedName>
        <fullName evidence="2">Glycosyltransferase</fullName>
        <ecNumber evidence="2">2.4.-.-</ecNumber>
    </submittedName>
</protein>
<reference evidence="2 3" key="1">
    <citation type="submission" date="2021-05" db="EMBL/GenBank/DDBJ databases">
        <title>The draft genome of Geobacter luticola JCM 17780.</title>
        <authorList>
            <person name="Xu Z."/>
            <person name="Masuda Y."/>
            <person name="Itoh H."/>
            <person name="Senoo K."/>
        </authorList>
    </citation>
    <scope>NUCLEOTIDE SEQUENCE [LARGE SCALE GENOMIC DNA]</scope>
    <source>
        <strain evidence="2 3">JCM 17780</strain>
    </source>
</reference>
<dbReference type="InterPro" id="IPR029044">
    <property type="entry name" value="Nucleotide-diphossugar_trans"/>
</dbReference>
<keyword evidence="2" id="KW-0328">Glycosyltransferase</keyword>
<evidence type="ECO:0000259" key="1">
    <source>
        <dbReference type="Pfam" id="PF00535"/>
    </source>
</evidence>